<evidence type="ECO:0000256" key="4">
    <source>
        <dbReference type="ARBA" id="ARBA00005189"/>
    </source>
</evidence>
<feature type="transmembrane region" description="Helical" evidence="25">
    <location>
        <begin position="205"/>
        <end position="223"/>
    </location>
</feature>
<feature type="transmembrane region" description="Helical" evidence="25">
    <location>
        <begin position="244"/>
        <end position="263"/>
    </location>
</feature>
<evidence type="ECO:0000256" key="25">
    <source>
        <dbReference type="SAM" id="Phobius"/>
    </source>
</evidence>
<keyword evidence="13 25" id="KW-1133">Transmembrane helix</keyword>
<evidence type="ECO:0000256" key="13">
    <source>
        <dbReference type="ARBA" id="ARBA00022989"/>
    </source>
</evidence>
<evidence type="ECO:0000256" key="15">
    <source>
        <dbReference type="ARBA" id="ARBA00023136"/>
    </source>
</evidence>
<protein>
    <recommendedName>
        <fullName evidence="7">Phosphatidate cytidylyltransferase</fullName>
        <ecNumber evidence="6">2.7.7.41</ecNumber>
    </recommendedName>
    <alternativeName>
        <fullName evidence="20">CDP-DAG synthase</fullName>
    </alternativeName>
    <alternativeName>
        <fullName evidence="22">CDP-DG synthase</fullName>
    </alternativeName>
    <alternativeName>
        <fullName evidence="18">CDP-diacylglycerol synthase</fullName>
    </alternativeName>
    <alternativeName>
        <fullName evidence="21">CDP-diglyceride pyrophosphorylase</fullName>
    </alternativeName>
    <alternativeName>
        <fullName evidence="23">CDP-diglyceride synthase</fullName>
    </alternativeName>
    <alternativeName>
        <fullName evidence="19">CTP:phosphatidate cytidylyltransferase</fullName>
    </alternativeName>
</protein>
<evidence type="ECO:0000256" key="17">
    <source>
        <dbReference type="ARBA" id="ARBA00023264"/>
    </source>
</evidence>
<keyword evidence="12 26" id="KW-0548">Nucleotidyltransferase</keyword>
<evidence type="ECO:0000256" key="8">
    <source>
        <dbReference type="ARBA" id="ARBA00022475"/>
    </source>
</evidence>
<keyword evidence="14" id="KW-0443">Lipid metabolism</keyword>
<evidence type="ECO:0000256" key="9">
    <source>
        <dbReference type="ARBA" id="ARBA00022516"/>
    </source>
</evidence>
<comment type="pathway">
    <text evidence="4">Lipid metabolism.</text>
</comment>
<dbReference type="Pfam" id="PF01148">
    <property type="entry name" value="CTP_transf_1"/>
    <property type="match status" value="1"/>
</dbReference>
<keyword evidence="8" id="KW-1003">Cell membrane</keyword>
<gene>
    <name evidence="26" type="ORF">F4561_004356</name>
</gene>
<keyword evidence="27" id="KW-1185">Reference proteome</keyword>
<evidence type="ECO:0000256" key="10">
    <source>
        <dbReference type="ARBA" id="ARBA00022679"/>
    </source>
</evidence>
<feature type="transmembrane region" description="Helical" evidence="25">
    <location>
        <begin position="145"/>
        <end position="163"/>
    </location>
</feature>
<feature type="transmembrane region" description="Helical" evidence="25">
    <location>
        <begin position="269"/>
        <end position="290"/>
    </location>
</feature>
<dbReference type="PANTHER" id="PTHR46382:SF1">
    <property type="entry name" value="PHOSPHATIDATE CYTIDYLYLTRANSFERASE"/>
    <property type="match status" value="1"/>
</dbReference>
<evidence type="ECO:0000256" key="11">
    <source>
        <dbReference type="ARBA" id="ARBA00022692"/>
    </source>
</evidence>
<sequence length="332" mass="33871">MNSEPVPDPNSERRSSGDPTSSGRGETDTPAGSSPNGGGGQNGATPPDDGTDRQRFVLHKPGGGPVRTGRNLPLAIGSGIVLGGLVLLSIYPFPEVFVAITSAAVLIGLRELARAVSGGGVTLALPPLLAGGVAMQVCAHFGGPAWFVGATAITAIVALSWRLRAGAEGYVRDAAGNLLSLLYLPFLLGTWQLLIATPDDGQQRIVAFIVVTISSDIGGYFAGILAGRNKMAPVISPNKTWEGFAGSVLGCMIAGALTVELMLGGPAWAGIVLGGAVVLAATVGDLIESLIKRDLGIKDMGRFMPGHGGLLDRVDSLLIAGPVAWVVLTLLV</sequence>
<feature type="transmembrane region" description="Helical" evidence="25">
    <location>
        <begin position="72"/>
        <end position="90"/>
    </location>
</feature>
<evidence type="ECO:0000256" key="14">
    <source>
        <dbReference type="ARBA" id="ARBA00023098"/>
    </source>
</evidence>
<evidence type="ECO:0000256" key="12">
    <source>
        <dbReference type="ARBA" id="ARBA00022695"/>
    </source>
</evidence>
<evidence type="ECO:0000256" key="1">
    <source>
        <dbReference type="ARBA" id="ARBA00001698"/>
    </source>
</evidence>
<evidence type="ECO:0000256" key="16">
    <source>
        <dbReference type="ARBA" id="ARBA00023209"/>
    </source>
</evidence>
<feature type="transmembrane region" description="Helical" evidence="25">
    <location>
        <begin position="175"/>
        <end position="193"/>
    </location>
</feature>
<dbReference type="AlphaFoldDB" id="A0A7W7RL67"/>
<dbReference type="PANTHER" id="PTHR46382">
    <property type="entry name" value="PHOSPHATIDATE CYTIDYLYLTRANSFERASE"/>
    <property type="match status" value="1"/>
</dbReference>
<comment type="similarity">
    <text evidence="5">Belongs to the CDS family.</text>
</comment>
<comment type="pathway">
    <text evidence="3">Phospholipid metabolism; CDP-diacylglycerol biosynthesis; CDP-diacylglycerol from sn-glycerol 3-phosphate: step 3/3.</text>
</comment>
<comment type="subcellular location">
    <subcellularLocation>
        <location evidence="2">Cell membrane</location>
        <topology evidence="2">Multi-pass membrane protein</topology>
    </subcellularLocation>
</comment>
<dbReference type="EMBL" id="JACHJT010000001">
    <property type="protein sequence ID" value="MBB4933536.1"/>
    <property type="molecule type" value="Genomic_DNA"/>
</dbReference>
<evidence type="ECO:0000256" key="21">
    <source>
        <dbReference type="ARBA" id="ARBA00032396"/>
    </source>
</evidence>
<dbReference type="RefSeq" id="WP_184581129.1">
    <property type="nucleotide sequence ID" value="NZ_JACHJT010000001.1"/>
</dbReference>
<dbReference type="GO" id="GO:0016024">
    <property type="term" value="P:CDP-diacylglycerol biosynthetic process"/>
    <property type="evidence" value="ECO:0007669"/>
    <property type="project" value="TreeGrafter"/>
</dbReference>
<evidence type="ECO:0000256" key="18">
    <source>
        <dbReference type="ARBA" id="ARBA00029893"/>
    </source>
</evidence>
<keyword evidence="15 25" id="KW-0472">Membrane</keyword>
<evidence type="ECO:0000313" key="27">
    <source>
        <dbReference type="Proteomes" id="UP000523007"/>
    </source>
</evidence>
<name>A0A7W7RL67_9ACTN</name>
<keyword evidence="11 25" id="KW-0812">Transmembrane</keyword>
<evidence type="ECO:0000313" key="26">
    <source>
        <dbReference type="EMBL" id="MBB4933536.1"/>
    </source>
</evidence>
<keyword evidence="17" id="KW-1208">Phospholipid metabolism</keyword>
<evidence type="ECO:0000256" key="24">
    <source>
        <dbReference type="SAM" id="MobiDB-lite"/>
    </source>
</evidence>
<evidence type="ECO:0000256" key="22">
    <source>
        <dbReference type="ARBA" id="ARBA00032743"/>
    </source>
</evidence>
<dbReference type="GO" id="GO:0005886">
    <property type="term" value="C:plasma membrane"/>
    <property type="evidence" value="ECO:0007669"/>
    <property type="project" value="UniProtKB-SubCell"/>
</dbReference>
<accession>A0A7W7RL67</accession>
<dbReference type="GO" id="GO:0004605">
    <property type="term" value="F:phosphatidate cytidylyltransferase activity"/>
    <property type="evidence" value="ECO:0007669"/>
    <property type="project" value="UniProtKB-EC"/>
</dbReference>
<dbReference type="EC" id="2.7.7.41" evidence="6"/>
<evidence type="ECO:0000256" key="3">
    <source>
        <dbReference type="ARBA" id="ARBA00005119"/>
    </source>
</evidence>
<evidence type="ECO:0000256" key="6">
    <source>
        <dbReference type="ARBA" id="ARBA00012487"/>
    </source>
</evidence>
<dbReference type="Proteomes" id="UP000523007">
    <property type="component" value="Unassembled WGS sequence"/>
</dbReference>
<keyword evidence="16" id="KW-0594">Phospholipid biosynthesis</keyword>
<evidence type="ECO:0000256" key="23">
    <source>
        <dbReference type="ARBA" id="ARBA00033406"/>
    </source>
</evidence>
<keyword evidence="10 26" id="KW-0808">Transferase</keyword>
<evidence type="ECO:0000256" key="7">
    <source>
        <dbReference type="ARBA" id="ARBA00019373"/>
    </source>
</evidence>
<feature type="region of interest" description="Disordered" evidence="24">
    <location>
        <begin position="1"/>
        <end position="64"/>
    </location>
</feature>
<evidence type="ECO:0000256" key="5">
    <source>
        <dbReference type="ARBA" id="ARBA00010185"/>
    </source>
</evidence>
<feature type="transmembrane region" description="Helical" evidence="25">
    <location>
        <begin position="120"/>
        <end position="139"/>
    </location>
</feature>
<proteinExistence type="inferred from homology"/>
<evidence type="ECO:0000256" key="19">
    <source>
        <dbReference type="ARBA" id="ARBA00031825"/>
    </source>
</evidence>
<evidence type="ECO:0000256" key="20">
    <source>
        <dbReference type="ARBA" id="ARBA00032253"/>
    </source>
</evidence>
<keyword evidence="9" id="KW-0444">Lipid biosynthesis</keyword>
<comment type="caution">
    <text evidence="26">The sequence shown here is derived from an EMBL/GenBank/DDBJ whole genome shotgun (WGS) entry which is preliminary data.</text>
</comment>
<reference evidence="26 27" key="1">
    <citation type="submission" date="2020-08" db="EMBL/GenBank/DDBJ databases">
        <title>Sequencing the genomes of 1000 actinobacteria strains.</title>
        <authorList>
            <person name="Klenk H.-P."/>
        </authorList>
    </citation>
    <scope>NUCLEOTIDE SEQUENCE [LARGE SCALE GENOMIC DNA]</scope>
    <source>
        <strain evidence="26 27">DSM 102030</strain>
    </source>
</reference>
<comment type="catalytic activity">
    <reaction evidence="1">
        <text>a 1,2-diacyl-sn-glycero-3-phosphate + CTP + H(+) = a CDP-1,2-diacyl-sn-glycerol + diphosphate</text>
        <dbReference type="Rhea" id="RHEA:16229"/>
        <dbReference type="ChEBI" id="CHEBI:15378"/>
        <dbReference type="ChEBI" id="CHEBI:33019"/>
        <dbReference type="ChEBI" id="CHEBI:37563"/>
        <dbReference type="ChEBI" id="CHEBI:58332"/>
        <dbReference type="ChEBI" id="CHEBI:58608"/>
        <dbReference type="EC" id="2.7.7.41"/>
    </reaction>
</comment>
<evidence type="ECO:0000256" key="2">
    <source>
        <dbReference type="ARBA" id="ARBA00004651"/>
    </source>
</evidence>
<organism evidence="26 27">
    <name type="scientific">Lipingzhangella halophila</name>
    <dbReference type="NCBI Taxonomy" id="1783352"/>
    <lineage>
        <taxon>Bacteria</taxon>
        <taxon>Bacillati</taxon>
        <taxon>Actinomycetota</taxon>
        <taxon>Actinomycetes</taxon>
        <taxon>Streptosporangiales</taxon>
        <taxon>Nocardiopsidaceae</taxon>
        <taxon>Lipingzhangella</taxon>
    </lineage>
</organism>